<dbReference type="VEuPathDB" id="TriTrypDB:ADEAN_000861400"/>
<protein>
    <recommendedName>
        <fullName evidence="3">EF-hand domain-containing protein</fullName>
    </recommendedName>
</protein>
<evidence type="ECO:0000313" key="2">
    <source>
        <dbReference type="Proteomes" id="UP000515908"/>
    </source>
</evidence>
<organism evidence="1 2">
    <name type="scientific">Angomonas deanei</name>
    <dbReference type="NCBI Taxonomy" id="59799"/>
    <lineage>
        <taxon>Eukaryota</taxon>
        <taxon>Discoba</taxon>
        <taxon>Euglenozoa</taxon>
        <taxon>Kinetoplastea</taxon>
        <taxon>Metakinetoplastina</taxon>
        <taxon>Trypanosomatida</taxon>
        <taxon>Trypanosomatidae</taxon>
        <taxon>Strigomonadinae</taxon>
        <taxon>Angomonas</taxon>
    </lineage>
</organism>
<name>A0A7G2CRE7_9TRYP</name>
<proteinExistence type="predicted"/>
<dbReference type="OrthoDB" id="272585at2759"/>
<dbReference type="EMBL" id="LR877163">
    <property type="protein sequence ID" value="CAD2221083.1"/>
    <property type="molecule type" value="Genomic_DNA"/>
</dbReference>
<sequence length="171" mass="19850">MERQRTYMAFEDFHEFLSLVRSSITVSEEYEQDMYTRLTMLYPNQKMTTYDLFSYLVNHTLHKNVDLAVEMIFLAFDTDKRGIIPVEALHPRVLEAWAEENTFGNLRDSWLKLAEALRQEEQFLGNNMIAGTPFLDPDSLRALLCSSDALFAVANRVDLEGGERRAKSTRK</sequence>
<reference evidence="1 2" key="1">
    <citation type="submission" date="2020-08" db="EMBL/GenBank/DDBJ databases">
        <authorList>
            <person name="Newling K."/>
            <person name="Davey J."/>
            <person name="Forrester S."/>
        </authorList>
    </citation>
    <scope>NUCLEOTIDE SEQUENCE [LARGE SCALE GENOMIC DNA]</scope>
    <source>
        <strain evidence="2">Crithidia deanei Carvalho (ATCC PRA-265)</strain>
    </source>
</reference>
<dbReference type="Proteomes" id="UP000515908">
    <property type="component" value="Chromosome 19"/>
</dbReference>
<gene>
    <name evidence="1" type="ORF">ADEAN_000861400</name>
</gene>
<accession>A0A7G2CRE7</accession>
<evidence type="ECO:0008006" key="3">
    <source>
        <dbReference type="Google" id="ProtNLM"/>
    </source>
</evidence>
<evidence type="ECO:0000313" key="1">
    <source>
        <dbReference type="EMBL" id="CAD2221083.1"/>
    </source>
</evidence>
<dbReference type="AlphaFoldDB" id="A0A7G2CRE7"/>
<keyword evidence="2" id="KW-1185">Reference proteome</keyword>